<evidence type="ECO:0000256" key="6">
    <source>
        <dbReference type="ARBA" id="ARBA00022603"/>
    </source>
</evidence>
<keyword evidence="14" id="KW-1185">Reference proteome</keyword>
<evidence type="ECO:0000256" key="12">
    <source>
        <dbReference type="SAM" id="MobiDB-lite"/>
    </source>
</evidence>
<dbReference type="Gene3D" id="3.40.50.150">
    <property type="entry name" value="Vaccinia Virus protein VP39"/>
    <property type="match status" value="1"/>
</dbReference>
<sequence>MPNESTTSRPTTSASASDTDRAKQLRAALADRLRADGTITSPAVEAAFRVVAREDLLPVEVPLETAYAADHTVETKHDQRGVPISSVSAARTQARMLEQAQLQPGMTVLEIGSGGLNAALIAEIIGPHGRVVSVDIDPEVTELAEALLRVTGYTDRVTVQQADAWHGVPGQGPFDATIVTASTPDIAPTWLNQLTPDGVLVLPLVMNGLTRTIGFRRTGDHLTSTTTEPASHLLPMRGAGQHIEQLLFLPDPNGNNITLRFDCAPPGDIGLLDGVLATARSQLWAGVTVPDPNLLADLQLWFAWHLPGYCQLSADTGTELAAEHGTWYPHAAVCGSAFTHLVVHTTSDGAGLELGARAYGTDSYLAAQAMIEQVQAWDHHGRHTTPTLSYWPTDSNHTQIPAGTPTLDKTHGVLTIHWPHN</sequence>
<evidence type="ECO:0000256" key="8">
    <source>
        <dbReference type="ARBA" id="ARBA00022691"/>
    </source>
</evidence>
<feature type="region of interest" description="Disordered" evidence="12">
    <location>
        <begin position="1"/>
        <end position="23"/>
    </location>
</feature>
<dbReference type="GO" id="GO:0008168">
    <property type="term" value="F:methyltransferase activity"/>
    <property type="evidence" value="ECO:0007669"/>
    <property type="project" value="UniProtKB-KW"/>
</dbReference>
<dbReference type="EMBL" id="JAVHUY010000073">
    <property type="protein sequence ID" value="MDQ7911192.1"/>
    <property type="molecule type" value="Genomic_DNA"/>
</dbReference>
<evidence type="ECO:0000256" key="4">
    <source>
        <dbReference type="ARBA" id="ARBA00013346"/>
    </source>
</evidence>
<dbReference type="EC" id="2.1.1.77" evidence="3"/>
<evidence type="ECO:0000313" key="13">
    <source>
        <dbReference type="EMBL" id="MDQ7911192.1"/>
    </source>
</evidence>
<evidence type="ECO:0000256" key="9">
    <source>
        <dbReference type="ARBA" id="ARBA00030757"/>
    </source>
</evidence>
<dbReference type="CDD" id="cd02440">
    <property type="entry name" value="AdoMet_MTases"/>
    <property type="match status" value="1"/>
</dbReference>
<keyword evidence="6 13" id="KW-0489">Methyltransferase</keyword>
<name>A0ABU0ZXG2_9ACTN</name>
<protein>
    <recommendedName>
        <fullName evidence="4">Protein-L-isoaspartate O-methyltransferase</fullName>
        <ecNumber evidence="3">2.1.1.77</ecNumber>
    </recommendedName>
    <alternativeName>
        <fullName evidence="11">L-isoaspartyl protein carboxyl methyltransferase</fullName>
    </alternativeName>
    <alternativeName>
        <fullName evidence="9">Protein L-isoaspartyl methyltransferase</fullName>
    </alternativeName>
    <alternativeName>
        <fullName evidence="10">Protein-beta-aspartate methyltransferase</fullName>
    </alternativeName>
</protein>
<dbReference type="SUPFAM" id="SSF53335">
    <property type="entry name" value="S-adenosyl-L-methionine-dependent methyltransferases"/>
    <property type="match status" value="1"/>
</dbReference>
<comment type="subcellular location">
    <subcellularLocation>
        <location evidence="1">Cytoplasm</location>
    </subcellularLocation>
</comment>
<evidence type="ECO:0000256" key="11">
    <source>
        <dbReference type="ARBA" id="ARBA00031350"/>
    </source>
</evidence>
<evidence type="ECO:0000256" key="2">
    <source>
        <dbReference type="ARBA" id="ARBA00005369"/>
    </source>
</evidence>
<dbReference type="NCBIfam" id="TIGR04364">
    <property type="entry name" value="methyltran_FxLD"/>
    <property type="match status" value="1"/>
</dbReference>
<dbReference type="InterPro" id="IPR029063">
    <property type="entry name" value="SAM-dependent_MTases_sf"/>
</dbReference>
<dbReference type="Pfam" id="PF01135">
    <property type="entry name" value="PCMT"/>
    <property type="match status" value="1"/>
</dbReference>
<organism evidence="13 14">
    <name type="scientific">Phytohabitans maris</name>
    <dbReference type="NCBI Taxonomy" id="3071409"/>
    <lineage>
        <taxon>Bacteria</taxon>
        <taxon>Bacillati</taxon>
        <taxon>Actinomycetota</taxon>
        <taxon>Actinomycetes</taxon>
        <taxon>Micromonosporales</taxon>
        <taxon>Micromonosporaceae</taxon>
    </lineage>
</organism>
<accession>A0ABU0ZXG2</accession>
<proteinExistence type="inferred from homology"/>
<keyword evidence="5" id="KW-0963">Cytoplasm</keyword>
<dbReference type="InterPro" id="IPR027573">
    <property type="entry name" value="Methyltran_FxLD"/>
</dbReference>
<comment type="caution">
    <text evidence="13">The sequence shown here is derived from an EMBL/GenBank/DDBJ whole genome shotgun (WGS) entry which is preliminary data.</text>
</comment>
<dbReference type="RefSeq" id="WP_308718415.1">
    <property type="nucleotide sequence ID" value="NZ_JAVHUY010000073.1"/>
</dbReference>
<evidence type="ECO:0000256" key="10">
    <source>
        <dbReference type="ARBA" id="ARBA00031323"/>
    </source>
</evidence>
<evidence type="ECO:0000256" key="1">
    <source>
        <dbReference type="ARBA" id="ARBA00004496"/>
    </source>
</evidence>
<comment type="similarity">
    <text evidence="2">Belongs to the methyltransferase superfamily. L-isoaspartyl/D-aspartyl protein methyltransferase family.</text>
</comment>
<gene>
    <name evidence="13" type="primary">fxlM</name>
    <name evidence="13" type="ORF">RB614_42560</name>
</gene>
<dbReference type="PANTHER" id="PTHR11579">
    <property type="entry name" value="PROTEIN-L-ISOASPARTATE O-METHYLTRANSFERASE"/>
    <property type="match status" value="1"/>
</dbReference>
<dbReference type="GO" id="GO:0032259">
    <property type="term" value="P:methylation"/>
    <property type="evidence" value="ECO:0007669"/>
    <property type="project" value="UniProtKB-KW"/>
</dbReference>
<keyword evidence="7" id="KW-0808">Transferase</keyword>
<evidence type="ECO:0000256" key="3">
    <source>
        <dbReference type="ARBA" id="ARBA00011890"/>
    </source>
</evidence>
<reference evidence="13 14" key="1">
    <citation type="submission" date="2023-08" db="EMBL/GenBank/DDBJ databases">
        <title>Phytohabitans sansha sp. nov., isolated from marine sediment.</title>
        <authorList>
            <person name="Zhao Y."/>
            <person name="Yi K."/>
        </authorList>
    </citation>
    <scope>NUCLEOTIDE SEQUENCE [LARGE SCALE GENOMIC DNA]</scope>
    <source>
        <strain evidence="13 14">ZYX-F-186</strain>
    </source>
</reference>
<dbReference type="Proteomes" id="UP001230908">
    <property type="component" value="Unassembled WGS sequence"/>
</dbReference>
<evidence type="ECO:0000256" key="5">
    <source>
        <dbReference type="ARBA" id="ARBA00022490"/>
    </source>
</evidence>
<dbReference type="PANTHER" id="PTHR11579:SF0">
    <property type="entry name" value="PROTEIN-L-ISOASPARTATE(D-ASPARTATE) O-METHYLTRANSFERASE"/>
    <property type="match status" value="1"/>
</dbReference>
<keyword evidence="8" id="KW-0949">S-adenosyl-L-methionine</keyword>
<dbReference type="InterPro" id="IPR000682">
    <property type="entry name" value="PCMT"/>
</dbReference>
<evidence type="ECO:0000256" key="7">
    <source>
        <dbReference type="ARBA" id="ARBA00022679"/>
    </source>
</evidence>
<evidence type="ECO:0000313" key="14">
    <source>
        <dbReference type="Proteomes" id="UP001230908"/>
    </source>
</evidence>
<feature type="compositionally biased region" description="Low complexity" evidence="12">
    <location>
        <begin position="1"/>
        <end position="17"/>
    </location>
</feature>